<feature type="domain" description="Response regulatory" evidence="3">
    <location>
        <begin position="27"/>
        <end position="141"/>
    </location>
</feature>
<evidence type="ECO:0000256" key="2">
    <source>
        <dbReference type="PROSITE-ProRule" id="PRU00169"/>
    </source>
</evidence>
<keyword evidence="1 2" id="KW-0597">Phosphoprotein</keyword>
<dbReference type="PANTHER" id="PTHR44591:SF23">
    <property type="entry name" value="CHEY SUBFAMILY"/>
    <property type="match status" value="1"/>
</dbReference>
<dbReference type="EMBL" id="PQCO01000161">
    <property type="protein sequence ID" value="PUE03312.1"/>
    <property type="molecule type" value="Genomic_DNA"/>
</dbReference>
<evidence type="ECO:0000256" key="1">
    <source>
        <dbReference type="ARBA" id="ARBA00022553"/>
    </source>
</evidence>
<dbReference type="Proteomes" id="UP000250928">
    <property type="component" value="Unassembled WGS sequence"/>
</dbReference>
<dbReference type="Pfam" id="PF00072">
    <property type="entry name" value="Response_reg"/>
    <property type="match status" value="1"/>
</dbReference>
<dbReference type="CDD" id="cd00156">
    <property type="entry name" value="REC"/>
    <property type="match status" value="1"/>
</dbReference>
<accession>A0A6N4E092</accession>
<dbReference type="SMART" id="SM00448">
    <property type="entry name" value="REC"/>
    <property type="match status" value="1"/>
</dbReference>
<dbReference type="InterPro" id="IPR050595">
    <property type="entry name" value="Bact_response_regulator"/>
</dbReference>
<gene>
    <name evidence="4" type="ORF">C3L24_04805</name>
</gene>
<reference evidence="4 5" key="1">
    <citation type="submission" date="2018-01" db="EMBL/GenBank/DDBJ databases">
        <title>Novel co-symbiosis in the lucinid bivalve Phacoides pectinatus.</title>
        <authorList>
            <person name="Lim S.J."/>
            <person name="Davis B.G."/>
            <person name="Gill D.E."/>
            <person name="Engel A.S."/>
            <person name="Anderson L.C."/>
            <person name="Campbell B.J."/>
        </authorList>
    </citation>
    <scope>NUCLEOTIDE SEQUENCE [LARGE SCALE GENOMIC DNA]</scope>
    <source>
        <strain evidence="4">N3_P5</strain>
    </source>
</reference>
<proteinExistence type="predicted"/>
<dbReference type="Gene3D" id="3.40.50.2300">
    <property type="match status" value="1"/>
</dbReference>
<evidence type="ECO:0000259" key="3">
    <source>
        <dbReference type="PROSITE" id="PS50110"/>
    </source>
</evidence>
<comment type="caution">
    <text evidence="4">The sequence shown here is derived from an EMBL/GenBank/DDBJ whole genome shotgun (WGS) entry which is preliminary data.</text>
</comment>
<dbReference type="InterPro" id="IPR011006">
    <property type="entry name" value="CheY-like_superfamily"/>
</dbReference>
<sequence>MLPASRHPRIDTYENRRIAGYAGQRKTILVVDDEPANRALIIDHLTPLGFNVLEAHSAEFALQITRDFTIDLYLLDVFMPVTDGWKLADELRRRYPDTPIFMVSGNTYEERHDSHCPIPHNAYLIKPIQLDSLLAKIGNALRLKWLHQDRITPQQVSTMVATGDNIPSNEDVKDLVAMARIGYLTGILEKLGSLEVSGIDSGFLHELKTKADLCDFEGLIQQVQAINNGTR</sequence>
<evidence type="ECO:0000313" key="5">
    <source>
        <dbReference type="Proteomes" id="UP000250928"/>
    </source>
</evidence>
<organism evidence="4 5">
    <name type="scientific">Candidatus Sedimenticola endophacoides</name>
    <dbReference type="NCBI Taxonomy" id="2548426"/>
    <lineage>
        <taxon>Bacteria</taxon>
        <taxon>Pseudomonadati</taxon>
        <taxon>Pseudomonadota</taxon>
        <taxon>Gammaproteobacteria</taxon>
        <taxon>Chromatiales</taxon>
        <taxon>Sedimenticolaceae</taxon>
        <taxon>Sedimenticola</taxon>
    </lineage>
</organism>
<evidence type="ECO:0000313" key="4">
    <source>
        <dbReference type="EMBL" id="PUE03312.1"/>
    </source>
</evidence>
<dbReference type="PANTHER" id="PTHR44591">
    <property type="entry name" value="STRESS RESPONSE REGULATOR PROTEIN 1"/>
    <property type="match status" value="1"/>
</dbReference>
<protein>
    <recommendedName>
        <fullName evidence="3">Response regulatory domain-containing protein</fullName>
    </recommendedName>
</protein>
<dbReference type="AlphaFoldDB" id="A0A6N4E092"/>
<dbReference type="InterPro" id="IPR001789">
    <property type="entry name" value="Sig_transdc_resp-reg_receiver"/>
</dbReference>
<feature type="modified residue" description="4-aspartylphosphate" evidence="2">
    <location>
        <position position="76"/>
    </location>
</feature>
<name>A0A6N4E092_9GAMM</name>
<dbReference type="PROSITE" id="PS50110">
    <property type="entry name" value="RESPONSE_REGULATORY"/>
    <property type="match status" value="1"/>
</dbReference>
<dbReference type="GO" id="GO:0000160">
    <property type="term" value="P:phosphorelay signal transduction system"/>
    <property type="evidence" value="ECO:0007669"/>
    <property type="project" value="InterPro"/>
</dbReference>
<dbReference type="SUPFAM" id="SSF52172">
    <property type="entry name" value="CheY-like"/>
    <property type="match status" value="1"/>
</dbReference>